<proteinExistence type="inferred from homology"/>
<gene>
    <name evidence="10" type="ORF">R5R35_005672</name>
</gene>
<evidence type="ECO:0000259" key="9">
    <source>
        <dbReference type="PROSITE" id="PS50850"/>
    </source>
</evidence>
<organism evidence="10 11">
    <name type="scientific">Gryllus longicercus</name>
    <dbReference type="NCBI Taxonomy" id="2509291"/>
    <lineage>
        <taxon>Eukaryota</taxon>
        <taxon>Metazoa</taxon>
        <taxon>Ecdysozoa</taxon>
        <taxon>Arthropoda</taxon>
        <taxon>Hexapoda</taxon>
        <taxon>Insecta</taxon>
        <taxon>Pterygota</taxon>
        <taxon>Neoptera</taxon>
        <taxon>Polyneoptera</taxon>
        <taxon>Orthoptera</taxon>
        <taxon>Ensifera</taxon>
        <taxon>Gryllidea</taxon>
        <taxon>Grylloidea</taxon>
        <taxon>Gryllidae</taxon>
        <taxon>Gryllinae</taxon>
        <taxon>Gryllus</taxon>
    </lineage>
</organism>
<name>A0AAN9Z3Q6_9ORTH</name>
<dbReference type="PANTHER" id="PTHR23503:SF127">
    <property type="entry name" value="FI08437P-RELATED"/>
    <property type="match status" value="1"/>
</dbReference>
<evidence type="ECO:0000256" key="4">
    <source>
        <dbReference type="ARBA" id="ARBA00022692"/>
    </source>
</evidence>
<dbReference type="InterPro" id="IPR036259">
    <property type="entry name" value="MFS_trans_sf"/>
</dbReference>
<keyword evidence="5 8" id="KW-1133">Transmembrane helix</keyword>
<feature type="transmembrane region" description="Helical" evidence="8">
    <location>
        <begin position="208"/>
        <end position="226"/>
    </location>
</feature>
<dbReference type="PANTHER" id="PTHR23503">
    <property type="entry name" value="SOLUTE CARRIER FAMILY 2"/>
    <property type="match status" value="1"/>
</dbReference>
<sequence>MPKSSSSFYTSNVSLDTAKNLVKGSLKALSLGGSTEHRMHRECETPILAAASQAKVQGWTPLLVVIGMVSILGSSVPVGYNIGVMNTPAHIIREFCNATVFETYGINMSPAGMNVLWSSIVSIFILGGIIGSLCGGWVADLVGRRGAVMVNHALALMAAILFGSSRSAGSVEMLLLARLIVGLSSGLVTTTVPMYLTEIAPISIRGAMGVLTPLGLTVGVLLGQIMGLRPVLGREDTWHLLLSLYAIPVLLASIAIPLLPESPKYLYAIRGEIERAVDELCRLRKVSIPDELGTELEELSQSSAASAGTSWSVTRVLKTSQLYLPLCLVCAMQAGQQFSGINAVFYYSVTIFQNAGFSEEGGQYATIGAGCVNLLVTILAISLVTRFGRRALILLSCWLAAGCLILLMITIIFIDAVSWMPYLCIFAVLGYVFTYGFGLGPIPYFIGSELFDVGPRPVAMAFGSMSNWAVNFIVGMTFPSLQTHIGAYSFLIFALITICLAEFLRLYIPETQGRTAAEVADALEGGFKRRKGVILVAPPNNDSEVGGELTRVAV</sequence>
<evidence type="ECO:0000256" key="1">
    <source>
        <dbReference type="ARBA" id="ARBA00004651"/>
    </source>
</evidence>
<feature type="transmembrane region" description="Helical" evidence="8">
    <location>
        <begin position="361"/>
        <end position="384"/>
    </location>
</feature>
<dbReference type="CDD" id="cd17357">
    <property type="entry name" value="MFS_GLUT_Class1_2_like"/>
    <property type="match status" value="1"/>
</dbReference>
<reference evidence="10 11" key="1">
    <citation type="submission" date="2024-03" db="EMBL/GenBank/DDBJ databases">
        <title>The genome assembly and annotation of the cricket Gryllus longicercus Weissman &amp; Gray.</title>
        <authorList>
            <person name="Szrajer S."/>
            <person name="Gray D."/>
            <person name="Ylla G."/>
        </authorList>
    </citation>
    <scope>NUCLEOTIDE SEQUENCE [LARGE SCALE GENOMIC DNA]</scope>
    <source>
        <strain evidence="10">DAG 2021-001</strain>
        <tissue evidence="10">Whole body minus gut</tissue>
    </source>
</reference>
<keyword evidence="3" id="KW-1003">Cell membrane</keyword>
<keyword evidence="11" id="KW-1185">Reference proteome</keyword>
<dbReference type="InterPro" id="IPR005829">
    <property type="entry name" value="Sugar_transporter_CS"/>
</dbReference>
<keyword evidence="2 7" id="KW-0813">Transport</keyword>
<dbReference type="GO" id="GO:0005353">
    <property type="term" value="F:fructose transmembrane transporter activity"/>
    <property type="evidence" value="ECO:0007669"/>
    <property type="project" value="UniProtKB-ARBA"/>
</dbReference>
<evidence type="ECO:0000256" key="3">
    <source>
        <dbReference type="ARBA" id="ARBA00022475"/>
    </source>
</evidence>
<dbReference type="InterPro" id="IPR020846">
    <property type="entry name" value="MFS_dom"/>
</dbReference>
<dbReference type="PROSITE" id="PS00217">
    <property type="entry name" value="SUGAR_TRANSPORT_2"/>
    <property type="match status" value="1"/>
</dbReference>
<feature type="transmembrane region" description="Helical" evidence="8">
    <location>
        <begin position="458"/>
        <end position="479"/>
    </location>
</feature>
<dbReference type="GO" id="GO:1990539">
    <property type="term" value="P:fructose import across plasma membrane"/>
    <property type="evidence" value="ECO:0007669"/>
    <property type="project" value="UniProtKB-ARBA"/>
</dbReference>
<evidence type="ECO:0000313" key="10">
    <source>
        <dbReference type="EMBL" id="KAK7867028.1"/>
    </source>
</evidence>
<dbReference type="Pfam" id="PF00083">
    <property type="entry name" value="Sugar_tr"/>
    <property type="match status" value="1"/>
</dbReference>
<feature type="transmembrane region" description="Helical" evidence="8">
    <location>
        <begin position="238"/>
        <end position="260"/>
    </location>
</feature>
<evidence type="ECO:0000256" key="7">
    <source>
        <dbReference type="RuleBase" id="RU003346"/>
    </source>
</evidence>
<feature type="transmembrane region" description="Helical" evidence="8">
    <location>
        <begin position="391"/>
        <end position="414"/>
    </location>
</feature>
<dbReference type="Gene3D" id="1.20.1250.20">
    <property type="entry name" value="MFS general substrate transporter like domains"/>
    <property type="match status" value="1"/>
</dbReference>
<feature type="transmembrane region" description="Helical" evidence="8">
    <location>
        <begin position="62"/>
        <end position="80"/>
    </location>
</feature>
<dbReference type="SUPFAM" id="SSF103473">
    <property type="entry name" value="MFS general substrate transporter"/>
    <property type="match status" value="1"/>
</dbReference>
<keyword evidence="6 8" id="KW-0472">Membrane</keyword>
<dbReference type="InterPro" id="IPR003663">
    <property type="entry name" value="Sugar/inositol_transpt"/>
</dbReference>
<feature type="transmembrane region" description="Helical" evidence="8">
    <location>
        <begin position="420"/>
        <end position="446"/>
    </location>
</feature>
<protein>
    <recommendedName>
        <fullName evidence="9">Major facilitator superfamily (MFS) profile domain-containing protein</fullName>
    </recommendedName>
</protein>
<evidence type="ECO:0000256" key="6">
    <source>
        <dbReference type="ARBA" id="ARBA00023136"/>
    </source>
</evidence>
<feature type="transmembrane region" description="Helical" evidence="8">
    <location>
        <begin position="485"/>
        <end position="504"/>
    </location>
</feature>
<comment type="caution">
    <text evidence="10">The sequence shown here is derived from an EMBL/GenBank/DDBJ whole genome shotgun (WGS) entry which is preliminary data.</text>
</comment>
<dbReference type="InterPro" id="IPR045263">
    <property type="entry name" value="GLUT"/>
</dbReference>
<accession>A0AAN9Z3Q6</accession>
<feature type="transmembrane region" description="Helical" evidence="8">
    <location>
        <begin position="146"/>
        <end position="163"/>
    </location>
</feature>
<feature type="domain" description="Major facilitator superfamily (MFS) profile" evidence="9">
    <location>
        <begin position="67"/>
        <end position="512"/>
    </location>
</feature>
<dbReference type="InterPro" id="IPR005828">
    <property type="entry name" value="MFS_sugar_transport-like"/>
</dbReference>
<dbReference type="GO" id="GO:0005886">
    <property type="term" value="C:plasma membrane"/>
    <property type="evidence" value="ECO:0007669"/>
    <property type="project" value="UniProtKB-SubCell"/>
</dbReference>
<dbReference type="Proteomes" id="UP001378592">
    <property type="component" value="Unassembled WGS sequence"/>
</dbReference>
<keyword evidence="4 8" id="KW-0812">Transmembrane</keyword>
<comment type="subcellular location">
    <subcellularLocation>
        <location evidence="1">Cell membrane</location>
        <topology evidence="1">Multi-pass membrane protein</topology>
    </subcellularLocation>
</comment>
<comment type="similarity">
    <text evidence="7">Belongs to the major facilitator superfamily. Sugar transporter (TC 2.A.1.1) family.</text>
</comment>
<dbReference type="EMBL" id="JAZDUA010000128">
    <property type="protein sequence ID" value="KAK7867028.1"/>
    <property type="molecule type" value="Genomic_DNA"/>
</dbReference>
<dbReference type="PRINTS" id="PR00171">
    <property type="entry name" value="SUGRTRNSPORT"/>
</dbReference>
<evidence type="ECO:0000256" key="2">
    <source>
        <dbReference type="ARBA" id="ARBA00022448"/>
    </source>
</evidence>
<feature type="transmembrane region" description="Helical" evidence="8">
    <location>
        <begin position="115"/>
        <end position="139"/>
    </location>
</feature>
<dbReference type="NCBIfam" id="TIGR00879">
    <property type="entry name" value="SP"/>
    <property type="match status" value="1"/>
</dbReference>
<feature type="transmembrane region" description="Helical" evidence="8">
    <location>
        <begin position="175"/>
        <end position="196"/>
    </location>
</feature>
<dbReference type="FunFam" id="1.20.1250.20:FF:001511">
    <property type="entry name" value="Solute carrier family 2, facilitated glucose transporter member 5"/>
    <property type="match status" value="1"/>
</dbReference>
<dbReference type="PROSITE" id="PS50850">
    <property type="entry name" value="MFS"/>
    <property type="match status" value="1"/>
</dbReference>
<evidence type="ECO:0000313" key="11">
    <source>
        <dbReference type="Proteomes" id="UP001378592"/>
    </source>
</evidence>
<evidence type="ECO:0000256" key="5">
    <source>
        <dbReference type="ARBA" id="ARBA00022989"/>
    </source>
</evidence>
<evidence type="ECO:0000256" key="8">
    <source>
        <dbReference type="SAM" id="Phobius"/>
    </source>
</evidence>
<dbReference type="AlphaFoldDB" id="A0AAN9Z3Q6"/>